<dbReference type="AlphaFoldDB" id="A0A193LGP1"/>
<protein>
    <submittedName>
        <fullName evidence="2">Uncharacterized protein</fullName>
    </submittedName>
</protein>
<dbReference type="RefSeq" id="WP_068616155.1">
    <property type="nucleotide sequence ID" value="NZ_CP016268.1"/>
</dbReference>
<feature type="transmembrane region" description="Helical" evidence="1">
    <location>
        <begin position="29"/>
        <end position="46"/>
    </location>
</feature>
<sequence length="178" mass="19772">MKSLGRTFLIAGFLASAFATALHVYETNWLIFVPAALLAVCGVVMIKRQSSSEARSEEVLTANKAELTSSLQNIVTSLDELIGQGQFASVELRDGIDDRVRLDLQRFADARESLIHLFGMQIYANIMSEFAAGERYVNRVWSASADGYDKEASDYLERAIQQFRDANEQLQQAERAAA</sequence>
<dbReference type="EMBL" id="CP016268">
    <property type="protein sequence ID" value="ANO51628.1"/>
    <property type="molecule type" value="Genomic_DNA"/>
</dbReference>
<dbReference type="STRING" id="1548547.BA177_10815"/>
<proteinExistence type="predicted"/>
<accession>A0A193LGP1</accession>
<keyword evidence="3" id="KW-1185">Reference proteome</keyword>
<reference evidence="2 3" key="1">
    <citation type="submission" date="2016-06" db="EMBL/GenBank/DDBJ databases">
        <title>Complete genome sequence of a deep-branching marine Gamma Proteobacterium Woeseia oceani type strain XK5.</title>
        <authorList>
            <person name="Mu D."/>
            <person name="Du Z."/>
        </authorList>
    </citation>
    <scope>NUCLEOTIDE SEQUENCE [LARGE SCALE GENOMIC DNA]</scope>
    <source>
        <strain evidence="2 3">XK5</strain>
    </source>
</reference>
<keyword evidence="1" id="KW-1133">Transmembrane helix</keyword>
<organism evidence="2 3">
    <name type="scientific">Woeseia oceani</name>
    <dbReference type="NCBI Taxonomy" id="1548547"/>
    <lineage>
        <taxon>Bacteria</taxon>
        <taxon>Pseudomonadati</taxon>
        <taxon>Pseudomonadota</taxon>
        <taxon>Gammaproteobacteria</taxon>
        <taxon>Woeseiales</taxon>
        <taxon>Woeseiaceae</taxon>
        <taxon>Woeseia</taxon>
    </lineage>
</organism>
<name>A0A193LGP1_9GAMM</name>
<dbReference type="OrthoDB" id="8479944at2"/>
<dbReference type="KEGG" id="woc:BA177_10815"/>
<keyword evidence="1" id="KW-0472">Membrane</keyword>
<gene>
    <name evidence="2" type="ORF">BA177_10815</name>
</gene>
<evidence type="ECO:0000256" key="1">
    <source>
        <dbReference type="SAM" id="Phobius"/>
    </source>
</evidence>
<evidence type="ECO:0000313" key="2">
    <source>
        <dbReference type="EMBL" id="ANO51628.1"/>
    </source>
</evidence>
<dbReference type="Proteomes" id="UP000092695">
    <property type="component" value="Chromosome"/>
</dbReference>
<keyword evidence="1" id="KW-0812">Transmembrane</keyword>
<evidence type="ECO:0000313" key="3">
    <source>
        <dbReference type="Proteomes" id="UP000092695"/>
    </source>
</evidence>